<name>H1XY17_CALAY</name>
<organism evidence="1 2">
    <name type="scientific">Caldithrix abyssi DSM 13497</name>
    <dbReference type="NCBI Taxonomy" id="880073"/>
    <lineage>
        <taxon>Bacteria</taxon>
        <taxon>Pseudomonadati</taxon>
        <taxon>Calditrichota</taxon>
        <taxon>Calditrichia</taxon>
        <taxon>Calditrichales</taxon>
        <taxon>Calditrichaceae</taxon>
        <taxon>Caldithrix</taxon>
    </lineage>
</organism>
<dbReference type="AlphaFoldDB" id="H1XY17"/>
<protein>
    <submittedName>
        <fullName evidence="1">Uncharacterized protein</fullName>
    </submittedName>
</protein>
<dbReference type="EMBL" id="CM001402">
    <property type="protein sequence ID" value="EHO40892.1"/>
    <property type="molecule type" value="Genomic_DNA"/>
</dbReference>
<dbReference type="InParanoid" id="H1XY17"/>
<evidence type="ECO:0000313" key="2">
    <source>
        <dbReference type="Proteomes" id="UP000004671"/>
    </source>
</evidence>
<keyword evidence="2" id="KW-1185">Reference proteome</keyword>
<reference evidence="1 2" key="1">
    <citation type="submission" date="2011-09" db="EMBL/GenBank/DDBJ databases">
        <title>The permanent draft genome of Caldithrix abyssi DSM 13497.</title>
        <authorList>
            <consortium name="US DOE Joint Genome Institute (JGI-PGF)"/>
            <person name="Lucas S."/>
            <person name="Han J."/>
            <person name="Lapidus A."/>
            <person name="Bruce D."/>
            <person name="Goodwin L."/>
            <person name="Pitluck S."/>
            <person name="Peters L."/>
            <person name="Kyrpides N."/>
            <person name="Mavromatis K."/>
            <person name="Ivanova N."/>
            <person name="Mikhailova N."/>
            <person name="Chertkov O."/>
            <person name="Detter J.C."/>
            <person name="Tapia R."/>
            <person name="Han C."/>
            <person name="Land M."/>
            <person name="Hauser L."/>
            <person name="Markowitz V."/>
            <person name="Cheng J.-F."/>
            <person name="Hugenholtz P."/>
            <person name="Woyke T."/>
            <person name="Wu D."/>
            <person name="Spring S."/>
            <person name="Brambilla E."/>
            <person name="Klenk H.-P."/>
            <person name="Eisen J.A."/>
        </authorList>
    </citation>
    <scope>NUCLEOTIDE SEQUENCE [LARGE SCALE GENOMIC DNA]</scope>
    <source>
        <strain evidence="1 2">DSM 13497</strain>
    </source>
</reference>
<dbReference type="HOGENOM" id="CLU_3150549_0_0_0"/>
<evidence type="ECO:0000313" key="1">
    <source>
        <dbReference type="EMBL" id="EHO40892.1"/>
    </source>
</evidence>
<sequence length="48" mass="5351">MIIHVNGGYPPPEAGHIPHSLRVLPFHTISEHFKKLFIIAKGGYIGME</sequence>
<proteinExistence type="predicted"/>
<dbReference type="Proteomes" id="UP000004671">
    <property type="component" value="Chromosome"/>
</dbReference>
<dbReference type="PaxDb" id="880073-Calab_1266"/>
<accession>H1XY17</accession>
<gene>
    <name evidence="1" type="ORF">Calab_1266</name>
</gene>